<reference evidence="1 2" key="1">
    <citation type="journal article" date="2014" name="ISME J.">
        <title>Candidatus Competibacter-lineage genomes retrieved from metagenomes reveal functional metabolic diversity.</title>
        <authorList>
            <person name="McIlroy S.J."/>
            <person name="Albertsen M."/>
            <person name="Andresen E.K."/>
            <person name="Saunders A.M."/>
            <person name="Kristiansen R."/>
            <person name="Stokholm-Bjerregaard M."/>
            <person name="Nielsen K.L."/>
            <person name="Nielsen P.H."/>
        </authorList>
    </citation>
    <scope>NUCLEOTIDE SEQUENCE [LARGE SCALE GENOMIC DNA]</scope>
    <source>
        <strain evidence="1 2">Run_B_J11</strain>
    </source>
</reference>
<keyword evidence="2" id="KW-1185">Reference proteome</keyword>
<proteinExistence type="predicted"/>
<sequence length="104" mass="11993">MMLDRLTCLCMACVGSMPSDLYSNLLPLNETDRRAITGVRQPIRYLYRDLKVYRQQPTEATKTQITADFVALCTTETTCEPLNHVLRGLHRNPLELLRVLERPE</sequence>
<protein>
    <submittedName>
        <fullName evidence="1">Uncharacterized protein</fullName>
    </submittedName>
</protein>
<evidence type="ECO:0000313" key="1">
    <source>
        <dbReference type="EMBL" id="CDH45196.1"/>
    </source>
</evidence>
<comment type="caution">
    <text evidence="1">The sequence shown here is derived from an EMBL/GenBank/DDBJ whole genome shotgun (WGS) entry which is preliminary data.</text>
</comment>
<organism evidence="1 2">
    <name type="scientific">Candidatus Contendobacter odensis Run_B_J11</name>
    <dbReference type="NCBI Taxonomy" id="1400861"/>
    <lineage>
        <taxon>Bacteria</taxon>
        <taxon>Pseudomonadati</taxon>
        <taxon>Pseudomonadota</taxon>
        <taxon>Gammaproteobacteria</taxon>
        <taxon>Candidatus Competibacteraceae</taxon>
        <taxon>Candidatus Contendibacter</taxon>
    </lineage>
</organism>
<accession>A0A7U7J427</accession>
<dbReference type="EMBL" id="CBTK010000129">
    <property type="protein sequence ID" value="CDH45196.1"/>
    <property type="molecule type" value="Genomic_DNA"/>
</dbReference>
<dbReference type="AlphaFoldDB" id="A0A7U7J427"/>
<evidence type="ECO:0000313" key="2">
    <source>
        <dbReference type="Proteomes" id="UP000019184"/>
    </source>
</evidence>
<dbReference type="Proteomes" id="UP000019184">
    <property type="component" value="Unassembled WGS sequence"/>
</dbReference>
<name>A0A7U7J427_9GAMM</name>
<gene>
    <name evidence="1" type="ORF">BN874_2140020</name>
</gene>